<protein>
    <submittedName>
        <fullName evidence="1">Putative cytoplasmic protein</fullName>
    </submittedName>
</protein>
<organism evidence="1 2">
    <name type="scientific">Clostridium carboxidivorans P7</name>
    <dbReference type="NCBI Taxonomy" id="536227"/>
    <lineage>
        <taxon>Bacteria</taxon>
        <taxon>Bacillati</taxon>
        <taxon>Bacillota</taxon>
        <taxon>Clostridia</taxon>
        <taxon>Eubacteriales</taxon>
        <taxon>Clostridiaceae</taxon>
        <taxon>Clostridium</taxon>
    </lineage>
</organism>
<reference evidence="1 2" key="1">
    <citation type="submission" date="2009-06" db="EMBL/GenBank/DDBJ databases">
        <title>The draft genome of Clostridium carboxidivorans P7.</title>
        <authorList>
            <consortium name="US DOE Joint Genome Institute (JGI-PGF)"/>
            <person name="Lucas S."/>
            <person name="Copeland A."/>
            <person name="Lapidus A."/>
            <person name="Glavina del Rio T."/>
            <person name="Tice H."/>
            <person name="Bruce D."/>
            <person name="Goodwin L."/>
            <person name="Pitluck S."/>
            <person name="Larimer F."/>
            <person name="Land M.L."/>
            <person name="Hauser L."/>
            <person name="Hemme C.L."/>
        </authorList>
    </citation>
    <scope>NUCLEOTIDE SEQUENCE [LARGE SCALE GENOMIC DNA]</scope>
    <source>
        <strain evidence="1 2">P7</strain>
    </source>
</reference>
<dbReference type="RefSeq" id="WP_007063608.1">
    <property type="nucleotide sequence ID" value="NZ_ACVI01000127.1"/>
</dbReference>
<dbReference type="eggNOG" id="ENOG503427F">
    <property type="taxonomic scope" value="Bacteria"/>
</dbReference>
<dbReference type="Proteomes" id="UP000004198">
    <property type="component" value="Unassembled WGS sequence"/>
</dbReference>
<dbReference type="OrthoDB" id="9886498at2"/>
<dbReference type="PATRIC" id="fig|536227.13.peg.5006"/>
<gene>
    <name evidence="1" type="ORF">CcarbDRAFT_4723</name>
</gene>
<evidence type="ECO:0000313" key="2">
    <source>
        <dbReference type="Proteomes" id="UP000004198"/>
    </source>
</evidence>
<evidence type="ECO:0000313" key="1">
    <source>
        <dbReference type="EMBL" id="EET84825.1"/>
    </source>
</evidence>
<dbReference type="STRING" id="536227.Ccar_24235"/>
<dbReference type="EMBL" id="ACVI01000127">
    <property type="protein sequence ID" value="EET84825.1"/>
    <property type="molecule type" value="Genomic_DNA"/>
</dbReference>
<comment type="caution">
    <text evidence="1">The sequence shown here is derived from an EMBL/GenBank/DDBJ whole genome shotgun (WGS) entry which is preliminary data.</text>
</comment>
<sequence>MDNQTIITQIIEKAQVIFLKPTSQFEYEPIITGCKVKNRQGRTKKMYAIAPNTWRAFERIDKASLGASEDFKNYLVFNKKMIISKLKEIKSIEQLDDFENILYNEIKSILSGKVVPKKLSSYNRIRKPIDLFIEHIVCMCSDLESYRLELIPLLFIPLDSQIFSSSYIFSTKQLQDCNVRRKSSFGDLLNIDDYRKLQDILYNKAIDHSKVNNKNFYRIYYDLLWNNRFCNNGENLFETNLG</sequence>
<dbReference type="AlphaFoldDB" id="C6Q106"/>
<dbReference type="KEGG" id="cck:Ccar_24235"/>
<keyword evidence="2" id="KW-1185">Reference proteome</keyword>
<proteinExistence type="predicted"/>
<accession>C6Q106</accession>
<name>C6Q106_9CLOT</name>